<feature type="domain" description="Plastocyanin-like" evidence="3">
    <location>
        <begin position="213"/>
        <end position="294"/>
    </location>
</feature>
<feature type="domain" description="Plastocyanin-like" evidence="5">
    <location>
        <begin position="59"/>
        <end position="173"/>
    </location>
</feature>
<feature type="domain" description="Plastocyanin-like" evidence="4">
    <location>
        <begin position="401"/>
        <end position="508"/>
    </location>
</feature>
<keyword evidence="2" id="KW-0560">Oxidoreductase</keyword>
<name>A0A381PL92_9ZZZZ</name>
<sequence>MITRRSTLKTLTLVPLATGLSIGLRYPSLAQSENNRLRIPEQAFGNIDNNLRRFQLNLQRGTSEFLPDRQTDTFGVNGNYLGPTLRFKRNQEIGLSVTNELGEPTTLHWHGFHLPAIEDGGPHQLIENSDTRNSQFKVTQFAGTFWYHSHALHRSGEQVYKGLAGMIIVEDDEQGVDLPDNYGIDDIPLIVQDRRFNEDGSLDYMSRYEDSVMGLQGDTILVNGTLNAHFQASTRLVRFRILNGSNARTYRFTFDDNRNFLQIGSDGSLLESPVNLDQLELAPAERAEIVVQFNPGESLKLLSIGRPSSFTEFPGAMSRMMRSLNAQNFDILSLSADPQLDDNGEIPRQLTSISRLPESNATNLRSFLLSMGAGMRSGGDRGPGTGMRNGLGGGYGGGNFTINGRRMEENFINERIRLNTTEIWELNNNSPMMHPFHVHNGQFQVLDRNGNSPPANEMGWKDTVKVSSGETVRIIMRFTDFSDETNPYMYHCHILEHEDRGMMGQFLVV</sequence>
<evidence type="ECO:0000256" key="1">
    <source>
        <dbReference type="ARBA" id="ARBA00022723"/>
    </source>
</evidence>
<keyword evidence="1" id="KW-0479">Metal-binding</keyword>
<dbReference type="CDD" id="cd13890">
    <property type="entry name" value="CuRO_3_CueO_FtsP"/>
    <property type="match status" value="1"/>
</dbReference>
<dbReference type="CDD" id="cd13867">
    <property type="entry name" value="CuRO_2_CueO_FtsP"/>
    <property type="match status" value="1"/>
</dbReference>
<protein>
    <recommendedName>
        <fullName evidence="7">Plastocyanin-like domain-containing protein</fullName>
    </recommendedName>
</protein>
<reference evidence="6" key="1">
    <citation type="submission" date="2018-05" db="EMBL/GenBank/DDBJ databases">
        <authorList>
            <person name="Lanie J.A."/>
            <person name="Ng W.-L."/>
            <person name="Kazmierczak K.M."/>
            <person name="Andrzejewski T.M."/>
            <person name="Davidsen T.M."/>
            <person name="Wayne K.J."/>
            <person name="Tettelin H."/>
            <person name="Glass J.I."/>
            <person name="Rusch D."/>
            <person name="Podicherti R."/>
            <person name="Tsui H.-C.T."/>
            <person name="Winkler M.E."/>
        </authorList>
    </citation>
    <scope>NUCLEOTIDE SEQUENCE</scope>
</reference>
<gene>
    <name evidence="6" type="ORF">METZ01_LOCUS20062</name>
</gene>
<dbReference type="CDD" id="cd04232">
    <property type="entry name" value="CuRO_1_CueO_FtsP"/>
    <property type="match status" value="1"/>
</dbReference>
<dbReference type="GO" id="GO:0016491">
    <property type="term" value="F:oxidoreductase activity"/>
    <property type="evidence" value="ECO:0007669"/>
    <property type="project" value="UniProtKB-KW"/>
</dbReference>
<dbReference type="PANTHER" id="PTHR48267">
    <property type="entry name" value="CUPREDOXIN SUPERFAMILY PROTEIN"/>
    <property type="match status" value="1"/>
</dbReference>
<dbReference type="Pfam" id="PF07732">
    <property type="entry name" value="Cu-oxidase_3"/>
    <property type="match status" value="1"/>
</dbReference>
<dbReference type="InterPro" id="IPR011707">
    <property type="entry name" value="Cu-oxidase-like_N"/>
</dbReference>
<evidence type="ECO:0000256" key="2">
    <source>
        <dbReference type="ARBA" id="ARBA00023002"/>
    </source>
</evidence>
<dbReference type="Pfam" id="PF00394">
    <property type="entry name" value="Cu-oxidase"/>
    <property type="match status" value="1"/>
</dbReference>
<evidence type="ECO:0008006" key="7">
    <source>
        <dbReference type="Google" id="ProtNLM"/>
    </source>
</evidence>
<proteinExistence type="predicted"/>
<dbReference type="SUPFAM" id="SSF49503">
    <property type="entry name" value="Cupredoxins"/>
    <property type="match status" value="3"/>
</dbReference>
<dbReference type="EMBL" id="UINC01001005">
    <property type="protein sequence ID" value="SUZ67208.1"/>
    <property type="molecule type" value="Genomic_DNA"/>
</dbReference>
<evidence type="ECO:0000259" key="5">
    <source>
        <dbReference type="Pfam" id="PF07732"/>
    </source>
</evidence>
<dbReference type="PROSITE" id="PS00080">
    <property type="entry name" value="MULTICOPPER_OXIDASE2"/>
    <property type="match status" value="1"/>
</dbReference>
<dbReference type="InterPro" id="IPR011706">
    <property type="entry name" value="Cu-oxidase_C"/>
</dbReference>
<dbReference type="InterPro" id="IPR001117">
    <property type="entry name" value="Cu-oxidase_2nd"/>
</dbReference>
<dbReference type="InterPro" id="IPR045087">
    <property type="entry name" value="Cu-oxidase_fam"/>
</dbReference>
<dbReference type="InterPro" id="IPR008972">
    <property type="entry name" value="Cupredoxin"/>
</dbReference>
<accession>A0A381PL92</accession>
<evidence type="ECO:0000313" key="6">
    <source>
        <dbReference type="EMBL" id="SUZ67208.1"/>
    </source>
</evidence>
<dbReference type="Pfam" id="PF07731">
    <property type="entry name" value="Cu-oxidase_2"/>
    <property type="match status" value="1"/>
</dbReference>
<organism evidence="6">
    <name type="scientific">marine metagenome</name>
    <dbReference type="NCBI Taxonomy" id="408172"/>
    <lineage>
        <taxon>unclassified sequences</taxon>
        <taxon>metagenomes</taxon>
        <taxon>ecological metagenomes</taxon>
    </lineage>
</organism>
<dbReference type="PANTHER" id="PTHR48267:SF1">
    <property type="entry name" value="BILIRUBIN OXIDASE"/>
    <property type="match status" value="1"/>
</dbReference>
<dbReference type="AlphaFoldDB" id="A0A381PL92"/>
<dbReference type="Gene3D" id="2.60.40.420">
    <property type="entry name" value="Cupredoxins - blue copper proteins"/>
    <property type="match status" value="3"/>
</dbReference>
<dbReference type="GO" id="GO:0005507">
    <property type="term" value="F:copper ion binding"/>
    <property type="evidence" value="ECO:0007669"/>
    <property type="project" value="InterPro"/>
</dbReference>
<evidence type="ECO:0000259" key="4">
    <source>
        <dbReference type="Pfam" id="PF07731"/>
    </source>
</evidence>
<evidence type="ECO:0000259" key="3">
    <source>
        <dbReference type="Pfam" id="PF00394"/>
    </source>
</evidence>
<dbReference type="InterPro" id="IPR002355">
    <property type="entry name" value="Cu_oxidase_Cu_BS"/>
</dbReference>